<evidence type="ECO:0000313" key="8">
    <source>
        <dbReference type="EMBL" id="KRK80390.1"/>
    </source>
</evidence>
<dbReference type="GO" id="GO:0055085">
    <property type="term" value="P:transmembrane transport"/>
    <property type="evidence" value="ECO:0007669"/>
    <property type="project" value="InterPro"/>
</dbReference>
<feature type="transmembrane region" description="Helical" evidence="7">
    <location>
        <begin position="6"/>
        <end position="24"/>
    </location>
</feature>
<evidence type="ECO:0000256" key="4">
    <source>
        <dbReference type="ARBA" id="ARBA00022692"/>
    </source>
</evidence>
<dbReference type="PANTHER" id="PTHR36838">
    <property type="entry name" value="AUXIN EFFLUX CARRIER FAMILY PROTEIN"/>
    <property type="match status" value="1"/>
</dbReference>
<sequence length="309" mass="33355">MLKTVIFALLPIIVTILLGMWAAHHGDFDEKDSNKLIKLIMNYALPMNVFAGIWGTPRKIIVEDIPLALWLLGSMFICYIVLSFVQTKIMKTSTNVATLRALSVADPSVPFIGSAVLPLIFGENLSAINIGISSLIINVVLLPFVFAALVSDDGNDKDITIGARLMNSLKKPLVLSALLGFALALLGLQMPTELESTFTVLGKSSGGVAMFATGIILFSKKIHFNKTIATSVLGKNVLFPAIVWGLMVATGMPLSLQRIVIITLAIPTATMPTNLAIQYKVDEFEMASIQLWSTVLSFVTLSSVMLMLG</sequence>
<dbReference type="EMBL" id="AZDZ01000003">
    <property type="protein sequence ID" value="KRK80390.1"/>
    <property type="molecule type" value="Genomic_DNA"/>
</dbReference>
<dbReference type="eggNOG" id="COG0679">
    <property type="taxonomic scope" value="Bacteria"/>
</dbReference>
<comment type="subcellular location">
    <subcellularLocation>
        <location evidence="1">Membrane</location>
        <topology evidence="1">Multi-pass membrane protein</topology>
    </subcellularLocation>
</comment>
<keyword evidence="6 7" id="KW-0472">Membrane</keyword>
<feature type="transmembrane region" description="Helical" evidence="7">
    <location>
        <begin position="67"/>
        <end position="85"/>
    </location>
</feature>
<keyword evidence="3" id="KW-1003">Cell membrane</keyword>
<feature type="transmembrane region" description="Helical" evidence="7">
    <location>
        <begin position="238"/>
        <end position="266"/>
    </location>
</feature>
<dbReference type="AlphaFoldDB" id="A0A0R1K9L9"/>
<dbReference type="PANTHER" id="PTHR36838:SF1">
    <property type="entry name" value="SLR1864 PROTEIN"/>
    <property type="match status" value="1"/>
</dbReference>
<dbReference type="Proteomes" id="UP000051248">
    <property type="component" value="Unassembled WGS sequence"/>
</dbReference>
<evidence type="ECO:0000313" key="9">
    <source>
        <dbReference type="Proteomes" id="UP000051248"/>
    </source>
</evidence>
<feature type="transmembrane region" description="Helical" evidence="7">
    <location>
        <begin position="196"/>
        <end position="218"/>
    </location>
</feature>
<evidence type="ECO:0000256" key="2">
    <source>
        <dbReference type="ARBA" id="ARBA00022448"/>
    </source>
</evidence>
<reference evidence="8 9" key="1">
    <citation type="journal article" date="2015" name="Genome Announc.">
        <title>Expanding the biotechnology potential of lactobacilli through comparative genomics of 213 strains and associated genera.</title>
        <authorList>
            <person name="Sun Z."/>
            <person name="Harris H.M."/>
            <person name="McCann A."/>
            <person name="Guo C."/>
            <person name="Argimon S."/>
            <person name="Zhang W."/>
            <person name="Yang X."/>
            <person name="Jeffery I.B."/>
            <person name="Cooney J.C."/>
            <person name="Kagawa T.F."/>
            <person name="Liu W."/>
            <person name="Song Y."/>
            <person name="Salvetti E."/>
            <person name="Wrobel A."/>
            <person name="Rasinkangas P."/>
            <person name="Parkhill J."/>
            <person name="Rea M.C."/>
            <person name="O'Sullivan O."/>
            <person name="Ritari J."/>
            <person name="Douillard F.P."/>
            <person name="Paul Ross R."/>
            <person name="Yang R."/>
            <person name="Briner A.E."/>
            <person name="Felis G.E."/>
            <person name="de Vos W.M."/>
            <person name="Barrangou R."/>
            <person name="Klaenhammer T.R."/>
            <person name="Caufield P.W."/>
            <person name="Cui Y."/>
            <person name="Zhang H."/>
            <person name="O'Toole P.W."/>
        </authorList>
    </citation>
    <scope>NUCLEOTIDE SEQUENCE [LARGE SCALE GENOMIC DNA]</scope>
    <source>
        <strain evidence="8 9">DSM 19682</strain>
    </source>
</reference>
<dbReference type="OrthoDB" id="109606at2"/>
<evidence type="ECO:0000256" key="3">
    <source>
        <dbReference type="ARBA" id="ARBA00022475"/>
    </source>
</evidence>
<dbReference type="STRING" id="1423775.FD03_GL001810"/>
<feature type="transmembrane region" description="Helical" evidence="7">
    <location>
        <begin position="127"/>
        <end position="151"/>
    </location>
</feature>
<evidence type="ECO:0000256" key="5">
    <source>
        <dbReference type="ARBA" id="ARBA00022989"/>
    </source>
</evidence>
<keyword evidence="4 7" id="KW-0812">Transmembrane</keyword>
<protein>
    <submittedName>
        <fullName evidence="8">Auxin Efflux Carrier</fullName>
    </submittedName>
</protein>
<evidence type="ECO:0000256" key="1">
    <source>
        <dbReference type="ARBA" id="ARBA00004141"/>
    </source>
</evidence>
<feature type="transmembrane region" description="Helical" evidence="7">
    <location>
        <begin position="36"/>
        <end position="55"/>
    </location>
</feature>
<organism evidence="8 9">
    <name type="scientific">Companilactobacillus nodensis DSM 19682 = JCM 14932 = NBRC 107160</name>
    <dbReference type="NCBI Taxonomy" id="1423775"/>
    <lineage>
        <taxon>Bacteria</taxon>
        <taxon>Bacillati</taxon>
        <taxon>Bacillota</taxon>
        <taxon>Bacilli</taxon>
        <taxon>Lactobacillales</taxon>
        <taxon>Lactobacillaceae</taxon>
        <taxon>Companilactobacillus</taxon>
    </lineage>
</organism>
<proteinExistence type="predicted"/>
<dbReference type="PATRIC" id="fig|1423775.4.peg.1847"/>
<feature type="transmembrane region" description="Helical" evidence="7">
    <location>
        <begin position="286"/>
        <end position="308"/>
    </location>
</feature>
<dbReference type="Pfam" id="PF03547">
    <property type="entry name" value="Mem_trans"/>
    <property type="match status" value="1"/>
</dbReference>
<keyword evidence="5 7" id="KW-1133">Transmembrane helix</keyword>
<evidence type="ECO:0000256" key="6">
    <source>
        <dbReference type="ARBA" id="ARBA00023136"/>
    </source>
</evidence>
<dbReference type="RefSeq" id="WP_025025220.1">
    <property type="nucleotide sequence ID" value="NZ_AZDZ01000003.1"/>
</dbReference>
<name>A0A0R1K9L9_9LACO</name>
<keyword evidence="2" id="KW-0813">Transport</keyword>
<dbReference type="GO" id="GO:0016020">
    <property type="term" value="C:membrane"/>
    <property type="evidence" value="ECO:0007669"/>
    <property type="project" value="UniProtKB-SubCell"/>
</dbReference>
<comment type="caution">
    <text evidence="8">The sequence shown here is derived from an EMBL/GenBank/DDBJ whole genome shotgun (WGS) entry which is preliminary data.</text>
</comment>
<keyword evidence="9" id="KW-1185">Reference proteome</keyword>
<accession>A0A0R1K9L9</accession>
<gene>
    <name evidence="8" type="ORF">FD03_GL001810</name>
</gene>
<feature type="transmembrane region" description="Helical" evidence="7">
    <location>
        <begin position="97"/>
        <end position="121"/>
    </location>
</feature>
<dbReference type="InterPro" id="IPR004776">
    <property type="entry name" value="Mem_transp_PIN-like"/>
</dbReference>
<feature type="transmembrane region" description="Helical" evidence="7">
    <location>
        <begin position="172"/>
        <end position="190"/>
    </location>
</feature>
<evidence type="ECO:0000256" key="7">
    <source>
        <dbReference type="SAM" id="Phobius"/>
    </source>
</evidence>